<dbReference type="PANTHER" id="PTHR36353">
    <property type="entry name" value="TRANSMEMBRANE PROTEIN"/>
    <property type="match status" value="1"/>
</dbReference>
<dbReference type="Proteomes" id="UP000029981">
    <property type="component" value="Chromosome 6"/>
</dbReference>
<dbReference type="OMA" id="VQINCLE"/>
<keyword evidence="3" id="KW-1185">Reference proteome</keyword>
<reference evidence="2 3" key="1">
    <citation type="journal article" date="2009" name="Nat. Genet.">
        <title>The genome of the cucumber, Cucumis sativus L.</title>
        <authorList>
            <person name="Huang S."/>
            <person name="Li R."/>
            <person name="Zhang Z."/>
            <person name="Li L."/>
            <person name="Gu X."/>
            <person name="Fan W."/>
            <person name="Lucas W.J."/>
            <person name="Wang X."/>
            <person name="Xie B."/>
            <person name="Ni P."/>
            <person name="Ren Y."/>
            <person name="Zhu H."/>
            <person name="Li J."/>
            <person name="Lin K."/>
            <person name="Jin W."/>
            <person name="Fei Z."/>
            <person name="Li G."/>
            <person name="Staub J."/>
            <person name="Kilian A."/>
            <person name="van der Vossen E.A."/>
            <person name="Wu Y."/>
            <person name="Guo J."/>
            <person name="He J."/>
            <person name="Jia Z."/>
            <person name="Ren Y."/>
            <person name="Tian G."/>
            <person name="Lu Y."/>
            <person name="Ruan J."/>
            <person name="Qian W."/>
            <person name="Wang M."/>
            <person name="Huang Q."/>
            <person name="Li B."/>
            <person name="Xuan Z."/>
            <person name="Cao J."/>
            <person name="Asan"/>
            <person name="Wu Z."/>
            <person name="Zhang J."/>
            <person name="Cai Q."/>
            <person name="Bai Y."/>
            <person name="Zhao B."/>
            <person name="Han Y."/>
            <person name="Li Y."/>
            <person name="Li X."/>
            <person name="Wang S."/>
            <person name="Shi Q."/>
            <person name="Liu S."/>
            <person name="Cho W.K."/>
            <person name="Kim J.Y."/>
            <person name="Xu Y."/>
            <person name="Heller-Uszynska K."/>
            <person name="Miao H."/>
            <person name="Cheng Z."/>
            <person name="Zhang S."/>
            <person name="Wu J."/>
            <person name="Yang Y."/>
            <person name="Kang H."/>
            <person name="Li M."/>
            <person name="Liang H."/>
            <person name="Ren X."/>
            <person name="Shi Z."/>
            <person name="Wen M."/>
            <person name="Jian M."/>
            <person name="Yang H."/>
            <person name="Zhang G."/>
            <person name="Yang Z."/>
            <person name="Chen R."/>
            <person name="Liu S."/>
            <person name="Li J."/>
            <person name="Ma L."/>
            <person name="Liu H."/>
            <person name="Zhou Y."/>
            <person name="Zhao J."/>
            <person name="Fang X."/>
            <person name="Li G."/>
            <person name="Fang L."/>
            <person name="Li Y."/>
            <person name="Liu D."/>
            <person name="Zheng H."/>
            <person name="Zhang Y."/>
            <person name="Qin N."/>
            <person name="Li Z."/>
            <person name="Yang G."/>
            <person name="Yang S."/>
            <person name="Bolund L."/>
            <person name="Kristiansen K."/>
            <person name="Zheng H."/>
            <person name="Li S."/>
            <person name="Zhang X."/>
            <person name="Yang H."/>
            <person name="Wang J."/>
            <person name="Sun R."/>
            <person name="Zhang B."/>
            <person name="Jiang S."/>
            <person name="Wang J."/>
            <person name="Du Y."/>
            <person name="Li S."/>
        </authorList>
    </citation>
    <scope>NUCLEOTIDE SEQUENCE [LARGE SCALE GENOMIC DNA]</scope>
    <source>
        <strain evidence="3">cv. 9930</strain>
    </source>
</reference>
<evidence type="ECO:0000256" key="1">
    <source>
        <dbReference type="SAM" id="Phobius"/>
    </source>
</evidence>
<name>A0A0A0KH78_CUCSA</name>
<proteinExistence type="predicted"/>
<dbReference type="Gramene" id="KGN48169">
    <property type="protein sequence ID" value="KGN48169"/>
    <property type="gene ID" value="Csa_6G446310"/>
</dbReference>
<dbReference type="Pfam" id="PF25105">
    <property type="entry name" value="DUF7813"/>
    <property type="match status" value="1"/>
</dbReference>
<dbReference type="STRING" id="3659.A0A0A0KH78"/>
<feature type="transmembrane region" description="Helical" evidence="1">
    <location>
        <begin position="22"/>
        <end position="43"/>
    </location>
</feature>
<dbReference type="eggNOG" id="ENOG502QSYE">
    <property type="taxonomic scope" value="Eukaryota"/>
</dbReference>
<keyword evidence="1" id="KW-0472">Membrane</keyword>
<organism evidence="2 3">
    <name type="scientific">Cucumis sativus</name>
    <name type="common">Cucumber</name>
    <dbReference type="NCBI Taxonomy" id="3659"/>
    <lineage>
        <taxon>Eukaryota</taxon>
        <taxon>Viridiplantae</taxon>
        <taxon>Streptophyta</taxon>
        <taxon>Embryophyta</taxon>
        <taxon>Tracheophyta</taxon>
        <taxon>Spermatophyta</taxon>
        <taxon>Magnoliopsida</taxon>
        <taxon>eudicotyledons</taxon>
        <taxon>Gunneridae</taxon>
        <taxon>Pentapetalae</taxon>
        <taxon>rosids</taxon>
        <taxon>fabids</taxon>
        <taxon>Cucurbitales</taxon>
        <taxon>Cucurbitaceae</taxon>
        <taxon>Benincaseae</taxon>
        <taxon>Cucumis</taxon>
    </lineage>
</organism>
<reference evidence="2 3" key="2">
    <citation type="journal article" date="2009" name="PLoS ONE">
        <title>An integrated genetic and cytogenetic map of the cucumber genome.</title>
        <authorList>
            <person name="Ren Y."/>
            <person name="Zhang Z."/>
            <person name="Liu J."/>
            <person name="Staub J.E."/>
            <person name="Han Y."/>
            <person name="Cheng Z."/>
            <person name="Li X."/>
            <person name="Lu J."/>
            <person name="Miao H."/>
            <person name="Kang H."/>
            <person name="Xie B."/>
            <person name="Gu X."/>
            <person name="Wang X."/>
            <person name="Du Y."/>
            <person name="Jin W."/>
            <person name="Huang S."/>
        </authorList>
    </citation>
    <scope>NUCLEOTIDE SEQUENCE [LARGE SCALE GENOMIC DNA]</scope>
    <source>
        <strain evidence="3">cv. 9930</strain>
    </source>
</reference>
<dbReference type="InterPro" id="IPR056715">
    <property type="entry name" value="DUF7813"/>
</dbReference>
<dbReference type="EMBL" id="CM002927">
    <property type="protein sequence ID" value="KGN48169.1"/>
    <property type="molecule type" value="Genomic_DNA"/>
</dbReference>
<dbReference type="AlphaFoldDB" id="A0A0A0KH78"/>
<sequence>MTDHLHRLRSTTHLFKQASSSFFSNFFTFLLLSLLLLSFRLLVENGTHRVTSFIDHDPSLNALLSRLDPPPNQSHRVGSLDSARHFRRRHPFLHFKRVGTLDDDLFSGDGDEDRRLFGAGNGFSPNRSFVMFTHFDSMLGFSDSVVDNGISVSEVVRPGVTFKARITSLDVNEDGSKNQDEGNGDLERENVDGQQDINRVVNLQFVKGLELDNLETAALFFMVSFLSAVYGWVILSFTLTYSLVLGMVFISVVNDLTGRFSSLVGIICDGTMLGLKRLSGFIIMKWAVRDALTQLLGLWYFSEIENKYSFFKLFVRLKLMPFSIMSPWVQGFEKEISGFISTWFLMDSLLAFLFAVDAWAVLADSRRSGREIVKEGCYLLSIMLNQAVQINCLEAIFCGPLVRAVIGRTLGKYVAMAFQSVVEVYFMVTWLVFYLSARCRDAHVQGRRFGQRELEGLTDGLR</sequence>
<dbReference type="PANTHER" id="PTHR36353:SF1">
    <property type="entry name" value="TRANSMEMBRANE PROTEIN"/>
    <property type="match status" value="1"/>
</dbReference>
<keyword evidence="1" id="KW-0812">Transmembrane</keyword>
<feature type="transmembrane region" description="Helical" evidence="1">
    <location>
        <begin position="217"/>
        <end position="250"/>
    </location>
</feature>
<reference evidence="2 3" key="4">
    <citation type="journal article" date="2011" name="BMC Genomics">
        <title>RNA-Seq improves annotation of protein-coding genes in the cucumber genome.</title>
        <authorList>
            <person name="Li Z."/>
            <person name="Zhang Z."/>
            <person name="Yan P."/>
            <person name="Huang S."/>
            <person name="Fei Z."/>
            <person name="Lin K."/>
        </authorList>
    </citation>
    <scope>NUCLEOTIDE SEQUENCE [LARGE SCALE GENOMIC DNA]</scope>
    <source>
        <strain evidence="3">cv. 9930</strain>
    </source>
</reference>
<keyword evidence="1" id="KW-1133">Transmembrane helix</keyword>
<gene>
    <name evidence="2" type="ORF">Csa_6G446310</name>
</gene>
<evidence type="ECO:0000313" key="2">
    <source>
        <dbReference type="EMBL" id="KGN48169.1"/>
    </source>
</evidence>
<accession>A0A0A0KH78</accession>
<protein>
    <recommendedName>
        <fullName evidence="4">Transmembrane protein</fullName>
    </recommendedName>
</protein>
<evidence type="ECO:0000313" key="3">
    <source>
        <dbReference type="Proteomes" id="UP000029981"/>
    </source>
</evidence>
<reference evidence="2 3" key="3">
    <citation type="journal article" date="2010" name="BMC Genomics">
        <title>Transcriptome sequencing and comparative analysis of cucumber flowers with different sex types.</title>
        <authorList>
            <person name="Guo S."/>
            <person name="Zheng Y."/>
            <person name="Joung J.G."/>
            <person name="Liu S."/>
            <person name="Zhang Z."/>
            <person name="Crasta O.R."/>
            <person name="Sobral B.W."/>
            <person name="Xu Y."/>
            <person name="Huang S."/>
            <person name="Fei Z."/>
        </authorList>
    </citation>
    <scope>NUCLEOTIDE SEQUENCE [LARGE SCALE GENOMIC DNA]</scope>
    <source>
        <strain evidence="3">cv. 9930</strain>
    </source>
</reference>
<feature type="transmembrane region" description="Helical" evidence="1">
    <location>
        <begin position="413"/>
        <end position="435"/>
    </location>
</feature>
<feature type="transmembrane region" description="Helical" evidence="1">
    <location>
        <begin position="336"/>
        <end position="362"/>
    </location>
</feature>
<evidence type="ECO:0008006" key="4">
    <source>
        <dbReference type="Google" id="ProtNLM"/>
    </source>
</evidence>